<dbReference type="InterPro" id="IPR002347">
    <property type="entry name" value="SDR_fam"/>
</dbReference>
<dbReference type="VEuPathDB" id="MicrosporidiaDB:AAJ76_100081442"/>
<dbReference type="VEuPathDB" id="MicrosporidiaDB:NCER_100987"/>
<dbReference type="GeneID" id="36318563"/>
<feature type="chain" id="PRO_5002529624" evidence="1">
    <location>
        <begin position="22"/>
        <end position="289"/>
    </location>
</feature>
<dbReference type="AlphaFoldDB" id="A0A0F9WJE6"/>
<evidence type="ECO:0000313" key="2">
    <source>
        <dbReference type="EMBL" id="KKO76655.1"/>
    </source>
</evidence>
<dbReference type="RefSeq" id="XP_024332397.1">
    <property type="nucleotide sequence ID" value="XM_024473666.1"/>
</dbReference>
<gene>
    <name evidence="2" type="ORF">AAJ76_100081442</name>
</gene>
<comment type="caution">
    <text evidence="2">The sequence shown here is derived from an EMBL/GenBank/DDBJ whole genome shotgun (WGS) entry which is preliminary data.</text>
</comment>
<dbReference type="Proteomes" id="UP000034350">
    <property type="component" value="Unassembled WGS sequence"/>
</dbReference>
<reference evidence="2 3" key="1">
    <citation type="journal article" date="2015" name="Environ. Microbiol.">
        <title>Genome analyses suggest the presence of polyploidy and recent human-driven expansions in eight global populations of the honeybee pathogen Nosema ceranae.</title>
        <authorList>
            <person name="Pelin A."/>
            <person name="Selman M."/>
            <person name="Aris-Brosou S."/>
            <person name="Farinelli L."/>
            <person name="Corradi N."/>
        </authorList>
    </citation>
    <scope>NUCLEOTIDE SEQUENCE [LARGE SCALE GENOMIC DNA]</scope>
    <source>
        <strain evidence="2 3">PA08 1199</strain>
    </source>
</reference>
<dbReference type="Gene3D" id="3.40.50.720">
    <property type="entry name" value="NAD(P)-binding Rossmann-like Domain"/>
    <property type="match status" value="1"/>
</dbReference>
<organism evidence="2 3">
    <name type="scientific">Vairimorpha ceranae</name>
    <dbReference type="NCBI Taxonomy" id="40302"/>
    <lineage>
        <taxon>Eukaryota</taxon>
        <taxon>Fungi</taxon>
        <taxon>Fungi incertae sedis</taxon>
        <taxon>Microsporidia</taxon>
        <taxon>Nosematidae</taxon>
        <taxon>Vairimorpha</taxon>
    </lineage>
</organism>
<feature type="signal peptide" evidence="1">
    <location>
        <begin position="1"/>
        <end position="21"/>
    </location>
</feature>
<dbReference type="OrthoDB" id="10267115at2759"/>
<proteinExistence type="predicted"/>
<dbReference type="InterPro" id="IPR036291">
    <property type="entry name" value="NAD(P)-bd_dom_sf"/>
</dbReference>
<evidence type="ECO:0000313" key="3">
    <source>
        <dbReference type="Proteomes" id="UP000034350"/>
    </source>
</evidence>
<name>A0A0F9WJE6_9MICR</name>
<dbReference type="VEuPathDB" id="MicrosporidiaDB:G9O61_00g002020"/>
<evidence type="ECO:0000256" key="1">
    <source>
        <dbReference type="SAM" id="SignalP"/>
    </source>
</evidence>
<dbReference type="SUPFAM" id="SSF51735">
    <property type="entry name" value="NAD(P)-binding Rossmann-fold domains"/>
    <property type="match status" value="1"/>
</dbReference>
<accession>A0A0F9WJE6</accession>
<dbReference type="EMBL" id="JPQZ01000001">
    <property type="protein sequence ID" value="KKO76655.1"/>
    <property type="molecule type" value="Genomic_DNA"/>
</dbReference>
<keyword evidence="1" id="KW-0732">Signal</keyword>
<dbReference type="PANTHER" id="PTHR43550:SF3">
    <property type="entry name" value="3-KETODIHYDROSPHINGOSINE REDUCTASE"/>
    <property type="match status" value="1"/>
</dbReference>
<sequence>MIIEILWYCLPLLIALNYIFAKRTSKDKIYNKKVLIIGGGSGLGRSLAYKLNGSFNKVTITSRNTNLIEEVNSTTNFEVFYCDVFDDSSFEKTKTKYDIIFYCTGLAIPGPVNKLNVTDFNICEGTNYLGMIKILKNYVEYNIKPFDFIMIGSTLSTFPLRGYAAYSPTKSAMLSFFYTTYEEFSKMGVKLHFFSPPNMQTRGFEIENESKPTYTKTVESFFTVYDPDDCAAYLIQNFRNRKIITIDWFTYFCHIKFECEKVVDYFWFPVAVVVVYLAKTTTRLLSKMF</sequence>
<keyword evidence="3" id="KW-1185">Reference proteome</keyword>
<dbReference type="PANTHER" id="PTHR43550">
    <property type="entry name" value="3-KETODIHYDROSPHINGOSINE REDUCTASE"/>
    <property type="match status" value="1"/>
</dbReference>
<dbReference type="Pfam" id="PF00106">
    <property type="entry name" value="adh_short"/>
    <property type="match status" value="1"/>
</dbReference>
<protein>
    <submittedName>
        <fullName evidence="2">3-ketodihydrosphingosine reductase</fullName>
    </submittedName>
</protein>